<dbReference type="PANTHER" id="PTHR43350:SF19">
    <property type="entry name" value="D-GULOSIDE 3-DEHYDROGENASE"/>
    <property type="match status" value="1"/>
</dbReference>
<dbReference type="InterPro" id="IPR036291">
    <property type="entry name" value="NAD(P)-bd_dom_sf"/>
</dbReference>
<dbReference type="RefSeq" id="WP_344923997.1">
    <property type="nucleotide sequence ID" value="NZ_BAAAYK010000012.1"/>
</dbReference>
<protein>
    <recommendedName>
        <fullName evidence="6">Alcohol dehydrogenase-like N-terminal domain-containing protein</fullName>
    </recommendedName>
</protein>
<organism evidence="7 9">
    <name type="scientific">Saccharopolyspora gregorii</name>
    <dbReference type="NCBI Taxonomy" id="33914"/>
    <lineage>
        <taxon>Bacteria</taxon>
        <taxon>Bacillati</taxon>
        <taxon>Actinomycetota</taxon>
        <taxon>Actinomycetes</taxon>
        <taxon>Pseudonocardiales</taxon>
        <taxon>Pseudonocardiaceae</taxon>
        <taxon>Saccharopolyspora</taxon>
    </lineage>
</organism>
<dbReference type="Proteomes" id="UP001500483">
    <property type="component" value="Unassembled WGS sequence"/>
</dbReference>
<evidence type="ECO:0000313" key="9">
    <source>
        <dbReference type="Proteomes" id="UP001500483"/>
    </source>
</evidence>
<proteinExistence type="inferred from homology"/>
<keyword evidence="3" id="KW-0479">Metal-binding</keyword>
<dbReference type="EMBL" id="BAAAYK010000012">
    <property type="protein sequence ID" value="GAA3353221.1"/>
    <property type="molecule type" value="Genomic_DNA"/>
</dbReference>
<keyword evidence="5" id="KW-0560">Oxidoreductase</keyword>
<evidence type="ECO:0000256" key="3">
    <source>
        <dbReference type="ARBA" id="ARBA00022723"/>
    </source>
</evidence>
<comment type="similarity">
    <text evidence="2">Belongs to the zinc-containing alcohol dehydrogenase family.</text>
</comment>
<feature type="domain" description="Alcohol dehydrogenase-like N-terminal" evidence="6">
    <location>
        <begin position="26"/>
        <end position="114"/>
    </location>
</feature>
<dbReference type="EMBL" id="BAAAYK010000038">
    <property type="protein sequence ID" value="GAA3360401.1"/>
    <property type="molecule type" value="Genomic_DNA"/>
</dbReference>
<reference evidence="7" key="1">
    <citation type="journal article" date="2014" name="Int. J. Syst. Evol. Microbiol.">
        <title>Complete genome of a new Firmicutes species belonging to the dominant human colonic microbiota ('Ruminococcus bicirculans') reveals two chromosomes and a selective capacity to utilize plant glucans.</title>
        <authorList>
            <consortium name="NISC Comparative Sequencing Program"/>
            <person name="Wegmann U."/>
            <person name="Louis P."/>
            <person name="Goesmann A."/>
            <person name="Henrissat B."/>
            <person name="Duncan S.H."/>
            <person name="Flint H.J."/>
        </authorList>
    </citation>
    <scope>NUCLEOTIDE SEQUENCE</scope>
    <source>
        <strain evidence="7">JCM 9687</strain>
    </source>
</reference>
<evidence type="ECO:0000313" key="7">
    <source>
        <dbReference type="EMBL" id="GAA3353221.1"/>
    </source>
</evidence>
<dbReference type="Gene3D" id="3.40.50.720">
    <property type="entry name" value="NAD(P)-binding Rossmann-like Domain"/>
    <property type="match status" value="1"/>
</dbReference>
<reference evidence="7" key="3">
    <citation type="submission" date="2023-12" db="EMBL/GenBank/DDBJ databases">
        <authorList>
            <person name="Sun Q."/>
            <person name="Inoue M."/>
        </authorList>
    </citation>
    <scope>NUCLEOTIDE SEQUENCE</scope>
    <source>
        <strain evidence="7">JCM 9687</strain>
    </source>
</reference>
<accession>A0ABP6RH78</accession>
<dbReference type="PANTHER" id="PTHR43350">
    <property type="entry name" value="NAD-DEPENDENT ALCOHOL DEHYDROGENASE"/>
    <property type="match status" value="1"/>
</dbReference>
<evidence type="ECO:0000259" key="6">
    <source>
        <dbReference type="Pfam" id="PF08240"/>
    </source>
</evidence>
<comment type="caution">
    <text evidence="7">The sequence shown here is derived from an EMBL/GenBank/DDBJ whole genome shotgun (WGS) entry which is preliminary data.</text>
</comment>
<reference evidence="9" key="2">
    <citation type="journal article" date="2019" name="Int. J. Syst. Evol. Microbiol.">
        <title>The Global Catalogue of Microorganisms (GCM) 10K type strain sequencing project: providing services to taxonomists for standard genome sequencing and annotation.</title>
        <authorList>
            <consortium name="The Broad Institute Genomics Platform"/>
            <consortium name="The Broad Institute Genome Sequencing Center for Infectious Disease"/>
            <person name="Wu L."/>
            <person name="Ma J."/>
        </authorList>
    </citation>
    <scope>NUCLEOTIDE SEQUENCE [LARGE SCALE GENOMIC DNA]</scope>
    <source>
        <strain evidence="9">JCM 9687</strain>
    </source>
</reference>
<gene>
    <name evidence="7" type="ORF">GCM10020366_05770</name>
    <name evidence="8" type="ORF">GCM10020366_40250</name>
</gene>
<comment type="cofactor">
    <cofactor evidence="1">
        <name>Zn(2+)</name>
        <dbReference type="ChEBI" id="CHEBI:29105"/>
    </cofactor>
</comment>
<dbReference type="Pfam" id="PF08240">
    <property type="entry name" value="ADH_N"/>
    <property type="match status" value="1"/>
</dbReference>
<dbReference type="InterPro" id="IPR011032">
    <property type="entry name" value="GroES-like_sf"/>
</dbReference>
<dbReference type="SUPFAM" id="SSF51735">
    <property type="entry name" value="NAD(P)-binding Rossmann-fold domains"/>
    <property type="match status" value="1"/>
</dbReference>
<evidence type="ECO:0000256" key="5">
    <source>
        <dbReference type="ARBA" id="ARBA00023002"/>
    </source>
</evidence>
<keyword evidence="4" id="KW-0862">Zinc</keyword>
<evidence type="ECO:0000256" key="2">
    <source>
        <dbReference type="ARBA" id="ARBA00008072"/>
    </source>
</evidence>
<dbReference type="Gene3D" id="3.90.180.10">
    <property type="entry name" value="Medium-chain alcohol dehydrogenases, catalytic domain"/>
    <property type="match status" value="1"/>
</dbReference>
<evidence type="ECO:0000256" key="1">
    <source>
        <dbReference type="ARBA" id="ARBA00001947"/>
    </source>
</evidence>
<evidence type="ECO:0000256" key="4">
    <source>
        <dbReference type="ARBA" id="ARBA00022833"/>
    </source>
</evidence>
<sequence length="372" mass="38835">MTRTHRAVVRDGTGIAVRHRPTRPPGPGELLLGPEVAGLCGTDVQMLRGMRDDPAEVIGHEGIATVVAAGPGVAPELAAGTKVVVNPTHPTDPAFLLGHNVGGLLQERTWIPASAVDAGLVLPLTAVPEPDLAALLEPLAVVRYALSALRRFRPRTLVVFGAGTVGRLAVRAARRWLAEAERIVLVRRTTDDLPPEPVHAVLEPGADLAAEAAPGPVAALIATPRDATVGCLEAAIAAAAGHELAVDLVGGLPPAAGTPVLPGADLVALRAANRAGTPDPPEHAALSTTTGDRVHLFGHRGVGNDHLRIAADELVRAPERYRDLVTHGTDLDGAARIMRELATGRGRDIDGRRLVKLAVRISAPQPRHHEEN</sequence>
<dbReference type="InterPro" id="IPR013154">
    <property type="entry name" value="ADH-like_N"/>
</dbReference>
<evidence type="ECO:0000313" key="8">
    <source>
        <dbReference type="EMBL" id="GAA3360401.1"/>
    </source>
</evidence>
<keyword evidence="9" id="KW-1185">Reference proteome</keyword>
<dbReference type="SUPFAM" id="SSF50129">
    <property type="entry name" value="GroES-like"/>
    <property type="match status" value="1"/>
</dbReference>
<name>A0ABP6RH78_9PSEU</name>